<reference evidence="2" key="1">
    <citation type="journal article" date="2019" name="Int. J. Syst. Evol. Microbiol.">
        <title>The Global Catalogue of Microorganisms (GCM) 10K type strain sequencing project: providing services to taxonomists for standard genome sequencing and annotation.</title>
        <authorList>
            <consortium name="The Broad Institute Genomics Platform"/>
            <consortium name="The Broad Institute Genome Sequencing Center for Infectious Disease"/>
            <person name="Wu L."/>
            <person name="Ma J."/>
        </authorList>
    </citation>
    <scope>NUCLEOTIDE SEQUENCE [LARGE SCALE GENOMIC DNA]</scope>
    <source>
        <strain evidence="2">JCM 17110</strain>
    </source>
</reference>
<comment type="caution">
    <text evidence="1">The sequence shown here is derived from an EMBL/GenBank/DDBJ whole genome shotgun (WGS) entry which is preliminary data.</text>
</comment>
<dbReference type="SUPFAM" id="SSF111364">
    <property type="entry name" value="Tsx-like channel"/>
    <property type="match status" value="1"/>
</dbReference>
<proteinExistence type="predicted"/>
<gene>
    <name evidence="1" type="ORF">GCM10022394_03630</name>
</gene>
<name>A0ABP6V3S7_9GAMM</name>
<evidence type="ECO:0000313" key="1">
    <source>
        <dbReference type="EMBL" id="GAA3527759.1"/>
    </source>
</evidence>
<evidence type="ECO:0008006" key="3">
    <source>
        <dbReference type="Google" id="ProtNLM"/>
    </source>
</evidence>
<keyword evidence="2" id="KW-1185">Reference proteome</keyword>
<accession>A0ABP6V3S7</accession>
<evidence type="ECO:0000313" key="2">
    <source>
        <dbReference type="Proteomes" id="UP001500795"/>
    </source>
</evidence>
<sequence length="325" mass="36428">MYVIIFVYSVGDKIYSIVLKHLKKQMECHFLKVKESHIMNYTGKRVLTFSTLALAVTSAPYVAASTWSDTYIGYRYGTEFTEPNNSNHIQKHVIQFTHASGYAYGQNFLNVDLLQSDGNDKANGSNKGASEAYVTYRHQLHLGKVFDTDLSVGPVKEVALSAGFDWNTKNTAFAPRKRLLLVGPTLKFDLPKGFADLSLFYAYEQNHCGLTPCGLPGNHNDISFDPYYVVSAAWGIPFTAGSLPMKFQGFANYNGEKGKDYFNAETKPEILTRSSLMLDVGQLAFNKQNTLWAGVGYEYWHNKFGNHGKPGTNTTAPTFQVEWHF</sequence>
<dbReference type="Proteomes" id="UP001500795">
    <property type="component" value="Unassembled WGS sequence"/>
</dbReference>
<organism evidence="1 2">
    <name type="scientific">Zobellella aerophila</name>
    <dbReference type="NCBI Taxonomy" id="870480"/>
    <lineage>
        <taxon>Bacteria</taxon>
        <taxon>Pseudomonadati</taxon>
        <taxon>Pseudomonadota</taxon>
        <taxon>Gammaproteobacteria</taxon>
        <taxon>Aeromonadales</taxon>
        <taxon>Aeromonadaceae</taxon>
        <taxon>Zobellella</taxon>
    </lineage>
</organism>
<dbReference type="Gene3D" id="2.40.230.20">
    <property type="entry name" value="Nucleoside-specific channel-forming protein, Tsx-like"/>
    <property type="match status" value="1"/>
</dbReference>
<dbReference type="EMBL" id="BAABCX010000001">
    <property type="protein sequence ID" value="GAA3527759.1"/>
    <property type="molecule type" value="Genomic_DNA"/>
</dbReference>
<dbReference type="InterPro" id="IPR036777">
    <property type="entry name" value="Channel_Tsx-like_sf"/>
</dbReference>
<protein>
    <recommendedName>
        <fullName evidence="3">Nucleoside-specific outer membrane channel protein Tsx</fullName>
    </recommendedName>
</protein>